<comment type="similarity">
    <text evidence="2">Belongs to the EamA transporter family.</text>
</comment>
<feature type="domain" description="EamA" evidence="10">
    <location>
        <begin position="667"/>
        <end position="804"/>
    </location>
</feature>
<evidence type="ECO:0000313" key="11">
    <source>
        <dbReference type="EMBL" id="MBD2607632.1"/>
    </source>
</evidence>
<keyword evidence="6 9" id="KW-0472">Membrane</keyword>
<feature type="region of interest" description="Disordered" evidence="8">
    <location>
        <begin position="224"/>
        <end position="478"/>
    </location>
</feature>
<evidence type="ECO:0000259" key="10">
    <source>
        <dbReference type="Pfam" id="PF00892"/>
    </source>
</evidence>
<feature type="transmembrane region" description="Helical" evidence="9">
    <location>
        <begin position="696"/>
        <end position="718"/>
    </location>
</feature>
<dbReference type="Pfam" id="PF00892">
    <property type="entry name" value="EamA"/>
    <property type="match status" value="1"/>
</dbReference>
<keyword evidence="12" id="KW-1185">Reference proteome</keyword>
<evidence type="ECO:0000256" key="6">
    <source>
        <dbReference type="ARBA" id="ARBA00023136"/>
    </source>
</evidence>
<feature type="compositionally biased region" description="Polar residues" evidence="8">
    <location>
        <begin position="350"/>
        <end position="363"/>
    </location>
</feature>
<feature type="compositionally biased region" description="Polar residues" evidence="8">
    <location>
        <begin position="318"/>
        <end position="331"/>
    </location>
</feature>
<comment type="caution">
    <text evidence="11">The sequence shown here is derived from an EMBL/GenBank/DDBJ whole genome shotgun (WGS) entry which is preliminary data.</text>
</comment>
<organism evidence="11 12">
    <name type="scientific">Scytonema hofmannii FACHB-248</name>
    <dbReference type="NCBI Taxonomy" id="1842502"/>
    <lineage>
        <taxon>Bacteria</taxon>
        <taxon>Bacillati</taxon>
        <taxon>Cyanobacteriota</taxon>
        <taxon>Cyanophyceae</taxon>
        <taxon>Nostocales</taxon>
        <taxon>Scytonemataceae</taxon>
        <taxon>Scytonema</taxon>
    </lineage>
</organism>
<feature type="transmembrane region" description="Helical" evidence="9">
    <location>
        <begin position="527"/>
        <end position="549"/>
    </location>
</feature>
<keyword evidence="3" id="KW-1003">Cell membrane</keyword>
<dbReference type="EMBL" id="JACJTA010000068">
    <property type="protein sequence ID" value="MBD2607632.1"/>
    <property type="molecule type" value="Genomic_DNA"/>
</dbReference>
<feature type="transmembrane region" description="Helical" evidence="9">
    <location>
        <begin position="581"/>
        <end position="603"/>
    </location>
</feature>
<keyword evidence="4 9" id="KW-0812">Transmembrane</keyword>
<evidence type="ECO:0000256" key="3">
    <source>
        <dbReference type="ARBA" id="ARBA00022475"/>
    </source>
</evidence>
<evidence type="ECO:0000256" key="7">
    <source>
        <dbReference type="SAM" id="Coils"/>
    </source>
</evidence>
<evidence type="ECO:0000256" key="2">
    <source>
        <dbReference type="ARBA" id="ARBA00007362"/>
    </source>
</evidence>
<keyword evidence="7" id="KW-0175">Coiled coil</keyword>
<reference evidence="11 12" key="1">
    <citation type="journal article" date="2020" name="ISME J.">
        <title>Comparative genomics reveals insights into cyanobacterial evolution and habitat adaptation.</title>
        <authorList>
            <person name="Chen M.Y."/>
            <person name="Teng W.K."/>
            <person name="Zhao L."/>
            <person name="Hu C.X."/>
            <person name="Zhou Y.K."/>
            <person name="Han B.P."/>
            <person name="Song L.R."/>
            <person name="Shu W.S."/>
        </authorList>
    </citation>
    <scope>NUCLEOTIDE SEQUENCE [LARGE SCALE GENOMIC DNA]</scope>
    <source>
        <strain evidence="11 12">FACHB-248</strain>
    </source>
</reference>
<feature type="compositionally biased region" description="Polar residues" evidence="8">
    <location>
        <begin position="382"/>
        <end position="403"/>
    </location>
</feature>
<dbReference type="InterPro" id="IPR037185">
    <property type="entry name" value="EmrE-like"/>
</dbReference>
<feature type="compositionally biased region" description="Basic and acidic residues" evidence="8">
    <location>
        <begin position="436"/>
        <end position="449"/>
    </location>
</feature>
<feature type="transmembrane region" description="Helical" evidence="9">
    <location>
        <begin position="609"/>
        <end position="629"/>
    </location>
</feature>
<dbReference type="InterPro" id="IPR000620">
    <property type="entry name" value="EamA_dom"/>
</dbReference>
<feature type="transmembrane region" description="Helical" evidence="9">
    <location>
        <begin position="665"/>
        <end position="684"/>
    </location>
</feature>
<evidence type="ECO:0000256" key="1">
    <source>
        <dbReference type="ARBA" id="ARBA00004651"/>
    </source>
</evidence>
<feature type="transmembrane region" description="Helical" evidence="9">
    <location>
        <begin position="763"/>
        <end position="782"/>
    </location>
</feature>
<dbReference type="SUPFAM" id="SSF103481">
    <property type="entry name" value="Multidrug resistance efflux transporter EmrE"/>
    <property type="match status" value="2"/>
</dbReference>
<evidence type="ECO:0000256" key="5">
    <source>
        <dbReference type="ARBA" id="ARBA00022989"/>
    </source>
</evidence>
<feature type="transmembrane region" description="Helical" evidence="9">
    <location>
        <begin position="730"/>
        <end position="751"/>
    </location>
</feature>
<sequence>MGRFENRPENPRTRGEISRAAETALWGVVEDLQSLQQNLLKSLQEDINRLESDKKDLADEIKRLQTEKEQLQQTKQITEQQALVRQLAQVLANHISSQLQSSLSALANQAIERDLNQGNAIAERGAAGIASHEANSNIVTEINKNTEQLIGSLDDTLTITLKLLQQELNNHQSGISQQLSRLQSRQQQGEAMLVELTNRLNKELEKKILTTLVTPTKSVELAPNEQRQENIKNTSSAKEVSKPSVEPISVIPKETSSNGTTLSASSVTEKEVSKPSVEPISVVPKETSSNGTTLSASSVTEKEVSKPSVEPISVIPKETSSNETTLSASSVTEKEVNKASVEPISVIPKETSSNGTTLSASSVTEKEVSKPSVEPISVVPKETSSNETTLSASSLPASNNTSTKPPEVKKDPKEPISVLSRELSDTTLPLSPPSEIKAKPPEVKKDPKEPISVISRELSDTTSSGSRQPQRPSRGAGALPPMKMGLLLILFSTVLSSLYNVAIKALFQPNSLILGAFQVEQLISPTLGNSLLILMLRMLVVVPLMLVLAPMMHQRVWQDLHSLADSVRGNPSPTKASTRRVLILSVVSGCFLFLSQLLIYLAIGQVTTGMAIALFFIYPMISGLLSWFLFRDQPTLFRIGAIASIFIGELLMLTGQANAGIGNNYVGSMSAIASGVSFAIYVILTRICAAKLHPVTFTLINFATMLCLCLIGLILPLPTSSSLIVDPNRLLELILSAFILGVMTLASYVLNNLGISKVSATRAAIFGASVPVLTVILAGLIIQETLSMVQALGILLITFGAAAFSLERIRAS</sequence>
<feature type="coiled-coil region" evidence="7">
    <location>
        <begin position="33"/>
        <end position="81"/>
    </location>
</feature>
<comment type="subcellular location">
    <subcellularLocation>
        <location evidence="1">Cell membrane</location>
        <topology evidence="1">Multi-pass membrane protein</topology>
    </subcellularLocation>
</comment>
<keyword evidence="5 9" id="KW-1133">Transmembrane helix</keyword>
<evidence type="ECO:0000256" key="8">
    <source>
        <dbReference type="SAM" id="MobiDB-lite"/>
    </source>
</evidence>
<dbReference type="PANTHER" id="PTHR42920:SF5">
    <property type="entry name" value="EAMA DOMAIN-CONTAINING PROTEIN"/>
    <property type="match status" value="1"/>
</dbReference>
<feature type="transmembrane region" description="Helical" evidence="9">
    <location>
        <begin position="484"/>
        <end position="507"/>
    </location>
</feature>
<proteinExistence type="inferred from homology"/>
<feature type="compositionally biased region" description="Low complexity" evidence="8">
    <location>
        <begin position="463"/>
        <end position="475"/>
    </location>
</feature>
<evidence type="ECO:0000256" key="4">
    <source>
        <dbReference type="ARBA" id="ARBA00022692"/>
    </source>
</evidence>
<feature type="compositionally biased region" description="Polar residues" evidence="8">
    <location>
        <begin position="254"/>
        <end position="267"/>
    </location>
</feature>
<protein>
    <submittedName>
        <fullName evidence="11">EamA family transporter</fullName>
    </submittedName>
</protein>
<dbReference type="Proteomes" id="UP000660380">
    <property type="component" value="Unassembled WGS sequence"/>
</dbReference>
<evidence type="ECO:0000313" key="12">
    <source>
        <dbReference type="Proteomes" id="UP000660380"/>
    </source>
</evidence>
<feature type="transmembrane region" description="Helical" evidence="9">
    <location>
        <begin position="788"/>
        <end position="806"/>
    </location>
</feature>
<dbReference type="RefSeq" id="WP_029633329.1">
    <property type="nucleotide sequence ID" value="NZ_JACJTA010000068.1"/>
</dbReference>
<feature type="transmembrane region" description="Helical" evidence="9">
    <location>
        <begin position="636"/>
        <end position="653"/>
    </location>
</feature>
<gene>
    <name evidence="11" type="ORF">H6G81_24675</name>
</gene>
<feature type="compositionally biased region" description="Polar residues" evidence="8">
    <location>
        <begin position="286"/>
        <end position="299"/>
    </location>
</feature>
<dbReference type="InterPro" id="IPR051258">
    <property type="entry name" value="Diverse_Substrate_Transporter"/>
</dbReference>
<dbReference type="PANTHER" id="PTHR42920">
    <property type="entry name" value="OS03G0707200 PROTEIN-RELATED"/>
    <property type="match status" value="1"/>
</dbReference>
<name>A0ABR8GWV7_9CYAN</name>
<evidence type="ECO:0000256" key="9">
    <source>
        <dbReference type="SAM" id="Phobius"/>
    </source>
</evidence>
<accession>A0ABR8GWV7</accession>